<organism evidence="3 4">
    <name type="scientific">Camelimonas lactis</name>
    <dbReference type="NCBI Taxonomy" id="659006"/>
    <lineage>
        <taxon>Bacteria</taxon>
        <taxon>Pseudomonadati</taxon>
        <taxon>Pseudomonadota</taxon>
        <taxon>Alphaproteobacteria</taxon>
        <taxon>Hyphomicrobiales</taxon>
        <taxon>Chelatococcaceae</taxon>
        <taxon>Camelimonas</taxon>
    </lineage>
</organism>
<dbReference type="InterPro" id="IPR029069">
    <property type="entry name" value="HotDog_dom_sf"/>
</dbReference>
<comment type="caution">
    <text evidence="3">The sequence shown here is derived from an EMBL/GenBank/DDBJ whole genome shotgun (WGS) entry which is preliminary data.</text>
</comment>
<evidence type="ECO:0000259" key="2">
    <source>
        <dbReference type="Pfam" id="PF20789"/>
    </source>
</evidence>
<proteinExistence type="predicted"/>
<dbReference type="InterPro" id="IPR049450">
    <property type="entry name" value="ACOT8-like_C"/>
</dbReference>
<dbReference type="InterPro" id="IPR049449">
    <property type="entry name" value="TesB_ACOT8-like_N"/>
</dbReference>
<evidence type="ECO:0000259" key="1">
    <source>
        <dbReference type="Pfam" id="PF13622"/>
    </source>
</evidence>
<feature type="domain" description="Acyl-CoA thioesterase-like N-terminal HotDog" evidence="1">
    <location>
        <begin position="23"/>
        <end position="105"/>
    </location>
</feature>
<name>A0A4R2GYB0_9HYPH</name>
<evidence type="ECO:0000313" key="3">
    <source>
        <dbReference type="EMBL" id="TCO16047.1"/>
    </source>
</evidence>
<feature type="domain" description="Acyl-CoA thioesterase-like C-terminal" evidence="2">
    <location>
        <begin position="130"/>
        <end position="258"/>
    </location>
</feature>
<dbReference type="Pfam" id="PF13622">
    <property type="entry name" value="4HBT_3"/>
    <property type="match status" value="1"/>
</dbReference>
<dbReference type="InterPro" id="IPR042171">
    <property type="entry name" value="Acyl-CoA_hotdog"/>
</dbReference>
<evidence type="ECO:0000313" key="4">
    <source>
        <dbReference type="Proteomes" id="UP000294881"/>
    </source>
</evidence>
<reference evidence="3 4" key="1">
    <citation type="submission" date="2019-03" db="EMBL/GenBank/DDBJ databases">
        <title>Genomic Encyclopedia of Type Strains, Phase IV (KMG-IV): sequencing the most valuable type-strain genomes for metagenomic binning, comparative biology and taxonomic classification.</title>
        <authorList>
            <person name="Goeker M."/>
        </authorList>
    </citation>
    <scope>NUCLEOTIDE SEQUENCE [LARGE SCALE GENOMIC DNA]</scope>
    <source>
        <strain evidence="3 4">DSM 22958</strain>
    </source>
</reference>
<dbReference type="SUPFAM" id="SSF54637">
    <property type="entry name" value="Thioesterase/thiol ester dehydrase-isomerase"/>
    <property type="match status" value="2"/>
</dbReference>
<keyword evidence="4" id="KW-1185">Reference proteome</keyword>
<protein>
    <submittedName>
        <fullName evidence="3">Acyl-CoA thioesterase</fullName>
    </submittedName>
</protein>
<dbReference type="RefSeq" id="WP_132001921.1">
    <property type="nucleotide sequence ID" value="NZ_JBHUNN010000002.1"/>
</dbReference>
<dbReference type="Pfam" id="PF20789">
    <property type="entry name" value="4HBT_3C"/>
    <property type="match status" value="1"/>
</dbReference>
<dbReference type="OrthoDB" id="7059210at2"/>
<accession>A0A4R2GYB0</accession>
<sequence length="262" mass="28054">MTPFSTLMAGMTPASEGSSVFVSEDWLQGRTTYGGMSAALCAQAAALMDPELPPLRSAQFSFIGPASGALNVRPALLRRGKSAACVGVDLVSEQGVATRAVLTYGAARESRLKYHGKPFPRAAAVEDSPDFFGGRQGPAFARHFEFRTAGGVMPMSGSAEPEYLIWLRHRDEAAGSSAAALLALADAPPPTAMALLREFGPISTMTWMVDFTPEAHQDVHEWRLLRMFAEDIGEGYSTQETAIWSPSGKLLAIARQTIALFV</sequence>
<gene>
    <name evidence="3" type="ORF">EV666_101297</name>
</gene>
<dbReference type="EMBL" id="SLWL01000001">
    <property type="protein sequence ID" value="TCO16047.1"/>
    <property type="molecule type" value="Genomic_DNA"/>
</dbReference>
<dbReference type="Proteomes" id="UP000294881">
    <property type="component" value="Unassembled WGS sequence"/>
</dbReference>
<dbReference type="Gene3D" id="2.40.160.210">
    <property type="entry name" value="Acyl-CoA thioesterase, double hotdog domain"/>
    <property type="match status" value="1"/>
</dbReference>
<dbReference type="AlphaFoldDB" id="A0A4R2GYB0"/>